<gene>
    <name evidence="2" type="ORF">KHLLAP_LOCUS14177</name>
</gene>
<accession>A0AAI8VZQ2</accession>
<comment type="caution">
    <text evidence="2">The sequence shown here is derived from an EMBL/GenBank/DDBJ whole genome shotgun (WGS) entry which is preliminary data.</text>
</comment>
<protein>
    <submittedName>
        <fullName evidence="2">Uu.00g018280.m01.CDS01</fullName>
    </submittedName>
</protein>
<evidence type="ECO:0000313" key="2">
    <source>
        <dbReference type="EMBL" id="CAJ2513709.1"/>
    </source>
</evidence>
<evidence type="ECO:0000256" key="1">
    <source>
        <dbReference type="SAM" id="MobiDB-lite"/>
    </source>
</evidence>
<dbReference type="AlphaFoldDB" id="A0AAI8VZQ2"/>
<feature type="region of interest" description="Disordered" evidence="1">
    <location>
        <begin position="1"/>
        <end position="30"/>
    </location>
</feature>
<sequence>MKQRKSDINPFTITKPPTMKHRKAKRADRSIPPFTKVDRDLYGDKMTGFTIIVGSYSFKAVSGNSTQRSLWVHFERRFPSRISWEPRLRLEAGPSVMASVLFGPPETSTVLPQKVDTVFERLQCTDKIRSDPAIMCRSSCKPSHPPLSAQEMMDVGWGKDEARPD</sequence>
<name>A0AAI8VZQ2_9PEZI</name>
<reference evidence="2" key="1">
    <citation type="submission" date="2023-10" db="EMBL/GenBank/DDBJ databases">
        <authorList>
            <person name="Hackl T."/>
        </authorList>
    </citation>
    <scope>NUCLEOTIDE SEQUENCE</scope>
</reference>
<dbReference type="Proteomes" id="UP001295740">
    <property type="component" value="Unassembled WGS sequence"/>
</dbReference>
<dbReference type="EMBL" id="CAUWAG010000020">
    <property type="protein sequence ID" value="CAJ2513709.1"/>
    <property type="molecule type" value="Genomic_DNA"/>
</dbReference>
<organism evidence="2 3">
    <name type="scientific">Anthostomella pinea</name>
    <dbReference type="NCBI Taxonomy" id="933095"/>
    <lineage>
        <taxon>Eukaryota</taxon>
        <taxon>Fungi</taxon>
        <taxon>Dikarya</taxon>
        <taxon>Ascomycota</taxon>
        <taxon>Pezizomycotina</taxon>
        <taxon>Sordariomycetes</taxon>
        <taxon>Xylariomycetidae</taxon>
        <taxon>Xylariales</taxon>
        <taxon>Xylariaceae</taxon>
        <taxon>Anthostomella</taxon>
    </lineage>
</organism>
<proteinExistence type="predicted"/>
<evidence type="ECO:0000313" key="3">
    <source>
        <dbReference type="Proteomes" id="UP001295740"/>
    </source>
</evidence>
<keyword evidence="3" id="KW-1185">Reference proteome</keyword>